<protein>
    <submittedName>
        <fullName evidence="3">Uncharacterized protein</fullName>
    </submittedName>
</protein>
<keyword evidence="2" id="KW-0812">Transmembrane</keyword>
<keyword evidence="4" id="KW-1185">Reference proteome</keyword>
<feature type="region of interest" description="Disordered" evidence="1">
    <location>
        <begin position="85"/>
        <end position="195"/>
    </location>
</feature>
<dbReference type="RefSeq" id="WP_377544913.1">
    <property type="nucleotide sequence ID" value="NZ_JBHSBN010000007.1"/>
</dbReference>
<sequence>MSQAQPGDAGPPSSSDQAERPASGPIAPTAPDPSAGERWRSILLVVVTAVVGLVLVGGLAAIMLPPGSGGPVGAGWVAPGTPASWLEPVTDAGSPSGTPSRSPSLAATGATPTPPTTRTPARRSTPSNRPSVKPAPKPTGRGTTPPARPTTPAVQQGVTPFAPCSPVGAKGMTTRGWPMTCHATRRDPTPRWYPG</sequence>
<proteinExistence type="predicted"/>
<gene>
    <name evidence="3" type="ORF">ACFOX0_12290</name>
</gene>
<name>A0ABV8KKR1_9ACTN</name>
<feature type="transmembrane region" description="Helical" evidence="2">
    <location>
        <begin position="42"/>
        <end position="64"/>
    </location>
</feature>
<keyword evidence="2" id="KW-0472">Membrane</keyword>
<dbReference type="Proteomes" id="UP001595868">
    <property type="component" value="Unassembled WGS sequence"/>
</dbReference>
<dbReference type="EMBL" id="JBHSBN010000007">
    <property type="protein sequence ID" value="MFC4106704.1"/>
    <property type="molecule type" value="Genomic_DNA"/>
</dbReference>
<feature type="region of interest" description="Disordered" evidence="1">
    <location>
        <begin position="1"/>
        <end position="34"/>
    </location>
</feature>
<comment type="caution">
    <text evidence="3">The sequence shown here is derived from an EMBL/GenBank/DDBJ whole genome shotgun (WGS) entry which is preliminary data.</text>
</comment>
<evidence type="ECO:0000256" key="2">
    <source>
        <dbReference type="SAM" id="Phobius"/>
    </source>
</evidence>
<keyword evidence="2" id="KW-1133">Transmembrane helix</keyword>
<organism evidence="3 4">
    <name type="scientific">Micromonospora zhanjiangensis</name>
    <dbReference type="NCBI Taxonomy" id="1522057"/>
    <lineage>
        <taxon>Bacteria</taxon>
        <taxon>Bacillati</taxon>
        <taxon>Actinomycetota</taxon>
        <taxon>Actinomycetes</taxon>
        <taxon>Micromonosporales</taxon>
        <taxon>Micromonosporaceae</taxon>
        <taxon>Micromonospora</taxon>
    </lineage>
</organism>
<evidence type="ECO:0000256" key="1">
    <source>
        <dbReference type="SAM" id="MobiDB-lite"/>
    </source>
</evidence>
<accession>A0ABV8KKR1</accession>
<feature type="compositionally biased region" description="Low complexity" evidence="1">
    <location>
        <begin position="118"/>
        <end position="131"/>
    </location>
</feature>
<reference evidence="4" key="1">
    <citation type="journal article" date="2019" name="Int. J. Syst. Evol. Microbiol.">
        <title>The Global Catalogue of Microorganisms (GCM) 10K type strain sequencing project: providing services to taxonomists for standard genome sequencing and annotation.</title>
        <authorList>
            <consortium name="The Broad Institute Genomics Platform"/>
            <consortium name="The Broad Institute Genome Sequencing Center for Infectious Disease"/>
            <person name="Wu L."/>
            <person name="Ma J."/>
        </authorList>
    </citation>
    <scope>NUCLEOTIDE SEQUENCE [LARGE SCALE GENOMIC DNA]</scope>
    <source>
        <strain evidence="4">2902at01</strain>
    </source>
</reference>
<evidence type="ECO:0000313" key="3">
    <source>
        <dbReference type="EMBL" id="MFC4106704.1"/>
    </source>
</evidence>
<feature type="compositionally biased region" description="Low complexity" evidence="1">
    <location>
        <begin position="93"/>
        <end position="111"/>
    </location>
</feature>
<evidence type="ECO:0000313" key="4">
    <source>
        <dbReference type="Proteomes" id="UP001595868"/>
    </source>
</evidence>